<organism evidence="1 2">
    <name type="scientific">Paenibacillus catalpae</name>
    <dbReference type="NCBI Taxonomy" id="1045775"/>
    <lineage>
        <taxon>Bacteria</taxon>
        <taxon>Bacillati</taxon>
        <taxon>Bacillota</taxon>
        <taxon>Bacilli</taxon>
        <taxon>Bacillales</taxon>
        <taxon>Paenibacillaceae</taxon>
        <taxon>Paenibacillus</taxon>
    </lineage>
</organism>
<reference evidence="2" key="1">
    <citation type="submission" date="2016-10" db="EMBL/GenBank/DDBJ databases">
        <authorList>
            <person name="Varghese N."/>
            <person name="Submissions S."/>
        </authorList>
    </citation>
    <scope>NUCLEOTIDE SEQUENCE [LARGE SCALE GENOMIC DNA]</scope>
    <source>
        <strain evidence="2">CGMCC 1.10784</strain>
    </source>
</reference>
<sequence length="382" mass="43908">MKKQTDRLLVIWFVLTIFVLALLFLFSPSNKFSELENRYLQAEPKLTWDNLISKQFAEEAETYVTDHFPLRGQWVWVKSLSEQLRLQQENNGIYNGKEGYLFEKFTKPDPALIAQYTAAVKAFAAANPDSDMKFLLAPTSIGLYPDKLPWKAPYDPQDKMNEAVGNQLEGLANLTYMNGFNVLMPHAPEDIYYRTDHHWTTLGAYYAYEAYAKQMGWKPHPMTDYTVKIVSDSFLGSYHTRGQFSLAKPDLLQVYIPKKPVATSMYVADTDTRTDRLYDESYLAKKDKYSYFLGGVHALMTLTSDIPAGEENLDKLLVIKDSYAHSFLPFLTQHVKEIHVIDMRYYNGSISQYMKDNGISDTLLLFNTATFAENNEILKLSK</sequence>
<gene>
    <name evidence="1" type="ORF">SAMN05216378_5386</name>
</gene>
<evidence type="ECO:0000313" key="1">
    <source>
        <dbReference type="EMBL" id="SFF19341.1"/>
    </source>
</evidence>
<dbReference type="STRING" id="1045775.SAMN05216378_5386"/>
<dbReference type="RefSeq" id="WP_245773153.1">
    <property type="nucleotide sequence ID" value="NZ_FOMT01000006.1"/>
</dbReference>
<accession>A0A1I2GS04</accession>
<keyword evidence="2" id="KW-1185">Reference proteome</keyword>
<protein>
    <submittedName>
        <fullName evidence="1">DHHW protein</fullName>
    </submittedName>
</protein>
<dbReference type="EMBL" id="FOMT01000006">
    <property type="protein sequence ID" value="SFF19341.1"/>
    <property type="molecule type" value="Genomic_DNA"/>
</dbReference>
<dbReference type="InterPro" id="IPR025945">
    <property type="entry name" value="DHHW"/>
</dbReference>
<evidence type="ECO:0000313" key="2">
    <source>
        <dbReference type="Proteomes" id="UP000198855"/>
    </source>
</evidence>
<name>A0A1I2GS04_9BACL</name>
<dbReference type="Pfam" id="PF14286">
    <property type="entry name" value="DHHW"/>
    <property type="match status" value="1"/>
</dbReference>
<dbReference type="Proteomes" id="UP000198855">
    <property type="component" value="Unassembled WGS sequence"/>
</dbReference>
<proteinExistence type="predicted"/>
<dbReference type="AlphaFoldDB" id="A0A1I2GS04"/>